<proteinExistence type="inferred from homology"/>
<dbReference type="PANTHER" id="PTHR42795:SF1">
    <property type="entry name" value="ALANINE DEHYDROGENASE"/>
    <property type="match status" value="1"/>
</dbReference>
<sequence length="366" mass="38142">MRVSVVKEIKPAERRVGLTPAGTAALVADGHEVIVEKSAGLGAGFADEDYTRAGARIVSTARAWGEAELLVKVKEPIAREYEYLRPDLTVFTYLHLAADRELTAALMAAKTTAIAYETVRDADGQLPLLAPMSEVAGRLAAQAAANQLQHPSGGPGILMGGVPGVPPARVVVVGGGVVGTQAALVAVGMQAEVTILDASARRIRQLTELFDGRARVVMSDPLALEEELSGADVVIGAVLLPGAAAPKLVRRNHLAKLKQDAVLVDVSIDQGGCFETSRPTTYDAPTYRVDGIAHYCVANMPGAVPRTSTRALTNATLPYIRRLAGGIHEALAADPLLAAGLNVDAGEIRHAGVAAAWPELVTGGVR</sequence>
<dbReference type="GO" id="GO:0005886">
    <property type="term" value="C:plasma membrane"/>
    <property type="evidence" value="ECO:0007669"/>
    <property type="project" value="TreeGrafter"/>
</dbReference>
<dbReference type="RefSeq" id="WP_132217219.1">
    <property type="nucleotide sequence ID" value="NZ_SLWN01000030.1"/>
</dbReference>
<dbReference type="EMBL" id="SLWN01000030">
    <property type="protein sequence ID" value="TCO12254.1"/>
    <property type="molecule type" value="Genomic_DNA"/>
</dbReference>
<dbReference type="CDD" id="cd05305">
    <property type="entry name" value="L-AlaDH"/>
    <property type="match status" value="1"/>
</dbReference>
<comment type="function">
    <text evidence="8">Catalyzes the reversible reductive amination of pyruvate to L-alanine.</text>
</comment>
<dbReference type="InterPro" id="IPR008141">
    <property type="entry name" value="Ala_DH"/>
</dbReference>
<dbReference type="OrthoDB" id="9804592at2"/>
<dbReference type="AlphaFoldDB" id="A0A4R2GQX1"/>
<evidence type="ECO:0000313" key="14">
    <source>
        <dbReference type="EMBL" id="TCO12254.1"/>
    </source>
</evidence>
<dbReference type="Gene3D" id="3.40.50.720">
    <property type="entry name" value="NAD(P)-binding Rossmann-like Domain"/>
    <property type="match status" value="2"/>
</dbReference>
<dbReference type="SUPFAM" id="SSF52283">
    <property type="entry name" value="Formate/glycerate dehydrogenase catalytic domain-like"/>
    <property type="match status" value="1"/>
</dbReference>
<gene>
    <name evidence="14" type="ORF">EV652_13030</name>
</gene>
<dbReference type="Pfam" id="PF05222">
    <property type="entry name" value="AlaDh_PNT_N"/>
    <property type="match status" value="1"/>
</dbReference>
<dbReference type="Proteomes" id="UP000294508">
    <property type="component" value="Unassembled WGS sequence"/>
</dbReference>
<dbReference type="UniPathway" id="UPA00527">
    <property type="reaction ID" value="UER00585"/>
</dbReference>
<dbReference type="SMART" id="SM01002">
    <property type="entry name" value="AlaDh_PNT_C"/>
    <property type="match status" value="1"/>
</dbReference>
<evidence type="ECO:0000256" key="11">
    <source>
        <dbReference type="PIRSR" id="PIRSR000183-3"/>
    </source>
</evidence>
<evidence type="ECO:0000256" key="8">
    <source>
        <dbReference type="PIRNR" id="PIRNR000183"/>
    </source>
</evidence>
<dbReference type="PIRSF" id="PIRSF000183">
    <property type="entry name" value="Alanine_dh"/>
    <property type="match status" value="1"/>
</dbReference>
<dbReference type="EC" id="1.4.1.1" evidence="3 8"/>
<evidence type="ECO:0000256" key="1">
    <source>
        <dbReference type="ARBA" id="ARBA00005206"/>
    </source>
</evidence>
<evidence type="ECO:0000256" key="3">
    <source>
        <dbReference type="ARBA" id="ARBA00012897"/>
    </source>
</evidence>
<evidence type="ECO:0000256" key="5">
    <source>
        <dbReference type="ARBA" id="ARBA00023027"/>
    </source>
</evidence>
<protein>
    <recommendedName>
        <fullName evidence="7 8">Alanine dehydrogenase</fullName>
        <ecNumber evidence="3 8">1.4.1.1</ecNumber>
    </recommendedName>
</protein>
<keyword evidence="11" id="KW-0547">Nucleotide-binding</keyword>
<evidence type="ECO:0000256" key="4">
    <source>
        <dbReference type="ARBA" id="ARBA00023002"/>
    </source>
</evidence>
<evidence type="ECO:0000256" key="9">
    <source>
        <dbReference type="PIRSR" id="PIRSR000183-1"/>
    </source>
</evidence>
<evidence type="ECO:0000256" key="10">
    <source>
        <dbReference type="PIRSR" id="PIRSR000183-2"/>
    </source>
</evidence>
<feature type="active site" description="Proton donor/acceptor" evidence="9">
    <location>
        <position position="269"/>
    </location>
</feature>
<dbReference type="InterPro" id="IPR007886">
    <property type="entry name" value="AlaDH/PNT_N"/>
</dbReference>
<evidence type="ECO:0000256" key="6">
    <source>
        <dbReference type="ARBA" id="ARBA00065528"/>
    </source>
</evidence>
<dbReference type="SUPFAM" id="SSF51735">
    <property type="entry name" value="NAD(P)-binding Rossmann-fold domains"/>
    <property type="match status" value="1"/>
</dbReference>
<feature type="binding site" evidence="11">
    <location>
        <begin position="297"/>
        <end position="300"/>
    </location>
    <ligand>
        <name>NAD(+)</name>
        <dbReference type="ChEBI" id="CHEBI:57540"/>
    </ligand>
</feature>
<feature type="domain" description="Alanine dehydrogenase/pyridine nucleotide transhydrogenase NAD(H)-binding" evidence="12">
    <location>
        <begin position="148"/>
        <end position="296"/>
    </location>
</feature>
<keyword evidence="4 8" id="KW-0560">Oxidoreductase</keyword>
<dbReference type="GO" id="GO:0042853">
    <property type="term" value="P:L-alanine catabolic process"/>
    <property type="evidence" value="ECO:0007669"/>
    <property type="project" value="UniProtKB-UniPathway"/>
</dbReference>
<evidence type="ECO:0000256" key="7">
    <source>
        <dbReference type="ARBA" id="ARBA00072341"/>
    </source>
</evidence>
<evidence type="ECO:0000256" key="2">
    <source>
        <dbReference type="ARBA" id="ARBA00005689"/>
    </source>
</evidence>
<dbReference type="NCBIfam" id="TIGR00518">
    <property type="entry name" value="alaDH"/>
    <property type="match status" value="1"/>
</dbReference>
<dbReference type="FunFam" id="3.40.50.720:FF:000049">
    <property type="entry name" value="Alanine dehydrogenase"/>
    <property type="match status" value="1"/>
</dbReference>
<feature type="domain" description="Alanine dehydrogenase/pyridine nucleotide transhydrogenase N-terminal" evidence="13">
    <location>
        <begin position="4"/>
        <end position="136"/>
    </location>
</feature>
<feature type="binding site" evidence="11">
    <location>
        <begin position="238"/>
        <end position="239"/>
    </location>
    <ligand>
        <name>NAD(+)</name>
        <dbReference type="ChEBI" id="CHEBI:57540"/>
    </ligand>
</feature>
<dbReference type="InterPro" id="IPR036291">
    <property type="entry name" value="NAD(P)-bd_dom_sf"/>
</dbReference>
<feature type="binding site" evidence="11">
    <location>
        <position position="197"/>
    </location>
    <ligand>
        <name>NAD(+)</name>
        <dbReference type="ChEBI" id="CHEBI:57540"/>
    </ligand>
</feature>
<reference evidence="14 15" key="1">
    <citation type="journal article" date="2015" name="Stand. Genomic Sci.">
        <title>Genomic Encyclopedia of Bacterial and Archaeal Type Strains, Phase III: the genomes of soil and plant-associated and newly described type strains.</title>
        <authorList>
            <person name="Whitman W.B."/>
            <person name="Woyke T."/>
            <person name="Klenk H.P."/>
            <person name="Zhou Y."/>
            <person name="Lilburn T.G."/>
            <person name="Beck B.J."/>
            <person name="De Vos P."/>
            <person name="Vandamme P."/>
            <person name="Eisen J.A."/>
            <person name="Garrity G."/>
            <person name="Hugenholtz P."/>
            <person name="Kyrpides N.C."/>
        </authorList>
    </citation>
    <scope>NUCLEOTIDE SEQUENCE [LARGE SCALE GENOMIC DNA]</scope>
    <source>
        <strain evidence="14 15">VKM Ac-2572</strain>
    </source>
</reference>
<feature type="binding site" evidence="11">
    <location>
        <position position="278"/>
    </location>
    <ligand>
        <name>NAD(+)</name>
        <dbReference type="ChEBI" id="CHEBI:57540"/>
    </ligand>
</feature>
<comment type="subunit">
    <text evidence="6">Homohexamer. Trimer of dimers.</text>
</comment>
<feature type="binding site" evidence="11">
    <location>
        <position position="202"/>
    </location>
    <ligand>
        <name>NAD(+)</name>
        <dbReference type="ChEBI" id="CHEBI:57540"/>
    </ligand>
</feature>
<evidence type="ECO:0000259" key="12">
    <source>
        <dbReference type="SMART" id="SM01002"/>
    </source>
</evidence>
<feature type="active site" description="Proton donor/acceptor" evidence="9">
    <location>
        <position position="95"/>
    </location>
</feature>
<accession>A0A4R2GQX1</accession>
<feature type="binding site" evidence="11">
    <location>
        <begin position="266"/>
        <end position="269"/>
    </location>
    <ligand>
        <name>NAD(+)</name>
        <dbReference type="ChEBI" id="CHEBI:57540"/>
    </ligand>
</feature>
<keyword evidence="5 8" id="KW-0520">NAD</keyword>
<dbReference type="Pfam" id="PF01262">
    <property type="entry name" value="AlaDh_PNT_C"/>
    <property type="match status" value="1"/>
</dbReference>
<feature type="binding site" evidence="11">
    <location>
        <position position="133"/>
    </location>
    <ligand>
        <name>NAD(+)</name>
        <dbReference type="ChEBI" id="CHEBI:57540"/>
    </ligand>
</feature>
<dbReference type="PANTHER" id="PTHR42795">
    <property type="entry name" value="ALANINE DEHYDROGENASE"/>
    <property type="match status" value="1"/>
</dbReference>
<dbReference type="GO" id="GO:0000166">
    <property type="term" value="F:nucleotide binding"/>
    <property type="evidence" value="ECO:0007669"/>
    <property type="project" value="UniProtKB-KW"/>
</dbReference>
<keyword evidence="15" id="KW-1185">Reference proteome</keyword>
<name>A0A4R2GQX1_9ACTN</name>
<comment type="caution">
    <text evidence="14">The sequence shown here is derived from an EMBL/GenBank/DDBJ whole genome shotgun (WGS) entry which is preliminary data.</text>
</comment>
<dbReference type="InterPro" id="IPR007698">
    <property type="entry name" value="AlaDH/PNT_NAD(H)-bd"/>
</dbReference>
<comment type="catalytic activity">
    <reaction evidence="8">
        <text>L-alanine + NAD(+) + H2O = pyruvate + NH4(+) + NADH + H(+)</text>
        <dbReference type="Rhea" id="RHEA:18405"/>
        <dbReference type="ChEBI" id="CHEBI:15361"/>
        <dbReference type="ChEBI" id="CHEBI:15377"/>
        <dbReference type="ChEBI" id="CHEBI:15378"/>
        <dbReference type="ChEBI" id="CHEBI:28938"/>
        <dbReference type="ChEBI" id="CHEBI:57540"/>
        <dbReference type="ChEBI" id="CHEBI:57945"/>
        <dbReference type="ChEBI" id="CHEBI:57972"/>
        <dbReference type="EC" id="1.4.1.1"/>
    </reaction>
</comment>
<evidence type="ECO:0000259" key="13">
    <source>
        <dbReference type="SMART" id="SM01003"/>
    </source>
</evidence>
<dbReference type="SMART" id="SM01003">
    <property type="entry name" value="AlaDh_PNT_N"/>
    <property type="match status" value="1"/>
</dbReference>
<comment type="similarity">
    <text evidence="2 8">Belongs to the AlaDH/PNT family.</text>
</comment>
<evidence type="ECO:0000313" key="15">
    <source>
        <dbReference type="Proteomes" id="UP000294508"/>
    </source>
</evidence>
<dbReference type="GO" id="GO:0000286">
    <property type="term" value="F:alanine dehydrogenase activity"/>
    <property type="evidence" value="ECO:0007669"/>
    <property type="project" value="UniProtKB-UniRule"/>
</dbReference>
<feature type="binding site" evidence="10">
    <location>
        <position position="74"/>
    </location>
    <ligand>
        <name>substrate</name>
    </ligand>
</feature>
<feature type="binding site" evidence="11">
    <location>
        <position position="219"/>
    </location>
    <ligand>
        <name>NAD(+)</name>
        <dbReference type="ChEBI" id="CHEBI:57540"/>
    </ligand>
</feature>
<organism evidence="14 15">
    <name type="scientific">Kribbella steppae</name>
    <dbReference type="NCBI Taxonomy" id="2512223"/>
    <lineage>
        <taxon>Bacteria</taxon>
        <taxon>Bacillati</taxon>
        <taxon>Actinomycetota</taxon>
        <taxon>Actinomycetes</taxon>
        <taxon>Propionibacteriales</taxon>
        <taxon>Kribbellaceae</taxon>
        <taxon>Kribbella</taxon>
    </lineage>
</organism>
<comment type="pathway">
    <text evidence="1 8">Amino-acid degradation; L-alanine degradation via dehydrogenase pathway; NH(3) and pyruvate from L-alanine: step 1/1.</text>
</comment>
<feature type="binding site" evidence="10">
    <location>
        <position position="15"/>
    </location>
    <ligand>
        <name>substrate</name>
    </ligand>
</feature>